<keyword evidence="1" id="KW-0812">Transmembrane</keyword>
<feature type="transmembrane region" description="Helical" evidence="1">
    <location>
        <begin position="108"/>
        <end position="127"/>
    </location>
</feature>
<dbReference type="OrthoDB" id="5396526at2"/>
<sequence length="129" mass="14062">MTLFAILFITAALVLYTVGVWAEHRQRTLRPWHAVMFLAGLACDTTGTVLMGRIQESGLSTQSGPLTSLMMVTGAIALLLMLFHAAWAVIVLLRNRPAELATFHRLSVIVWAIWLVPYIAGALGGMIEG</sequence>
<keyword evidence="3" id="KW-1185">Reference proteome</keyword>
<evidence type="ECO:0000256" key="1">
    <source>
        <dbReference type="SAM" id="Phobius"/>
    </source>
</evidence>
<keyword evidence="1" id="KW-0472">Membrane</keyword>
<organism evidence="2 3">
    <name type="scientific">Brachybacterium nesterenkovii</name>
    <dbReference type="NCBI Taxonomy" id="47847"/>
    <lineage>
        <taxon>Bacteria</taxon>
        <taxon>Bacillati</taxon>
        <taxon>Actinomycetota</taxon>
        <taxon>Actinomycetes</taxon>
        <taxon>Micrococcales</taxon>
        <taxon>Dermabacteraceae</taxon>
        <taxon>Brachybacterium</taxon>
    </lineage>
</organism>
<evidence type="ECO:0000313" key="2">
    <source>
        <dbReference type="EMBL" id="SLM89651.1"/>
    </source>
</evidence>
<gene>
    <name evidence="2" type="ORF">FM110_03950</name>
</gene>
<dbReference type="InterPro" id="IPR023813">
    <property type="entry name" value="HsmA-like"/>
</dbReference>
<dbReference type="EMBL" id="FWFG01000035">
    <property type="protein sequence ID" value="SLM89651.1"/>
    <property type="molecule type" value="Genomic_DNA"/>
</dbReference>
<proteinExistence type="predicted"/>
<dbReference type="RefSeq" id="WP_087102857.1">
    <property type="nucleotide sequence ID" value="NZ_FWFG01000035.1"/>
</dbReference>
<dbReference type="NCBIfam" id="TIGR03987">
    <property type="entry name" value="HsmA family protein"/>
    <property type="match status" value="1"/>
</dbReference>
<evidence type="ECO:0000313" key="3">
    <source>
        <dbReference type="Proteomes" id="UP000195981"/>
    </source>
</evidence>
<dbReference type="Proteomes" id="UP000195981">
    <property type="component" value="Unassembled WGS sequence"/>
</dbReference>
<name>A0A1X6WVZ7_9MICO</name>
<reference evidence="2 3" key="1">
    <citation type="submission" date="2017-02" db="EMBL/GenBank/DDBJ databases">
        <authorList>
            <person name="Peterson S.W."/>
        </authorList>
    </citation>
    <scope>NUCLEOTIDE SEQUENCE [LARGE SCALE GENOMIC DNA]</scope>
    <source>
        <strain evidence="2 3">CIP104813</strain>
    </source>
</reference>
<dbReference type="AlphaFoldDB" id="A0A1X6WVZ7"/>
<feature type="transmembrane region" description="Helical" evidence="1">
    <location>
        <begin position="32"/>
        <end position="54"/>
    </location>
</feature>
<keyword evidence="1" id="KW-1133">Transmembrane helix</keyword>
<evidence type="ECO:0008006" key="4">
    <source>
        <dbReference type="Google" id="ProtNLM"/>
    </source>
</evidence>
<protein>
    <recommendedName>
        <fullName evidence="4">TIGR03987 family protein</fullName>
    </recommendedName>
</protein>
<feature type="transmembrane region" description="Helical" evidence="1">
    <location>
        <begin position="66"/>
        <end position="93"/>
    </location>
</feature>
<accession>A0A1X6WVZ7</accession>